<feature type="DNA-binding region" description="H-T-H motif" evidence="4">
    <location>
        <begin position="53"/>
        <end position="72"/>
    </location>
</feature>
<dbReference type="PANTHER" id="PTHR30055:SF234">
    <property type="entry name" value="HTH-TYPE TRANSCRIPTIONAL REGULATOR BETI"/>
    <property type="match status" value="1"/>
</dbReference>
<keyword evidence="1" id="KW-0805">Transcription regulation</keyword>
<dbReference type="Gene3D" id="1.10.357.10">
    <property type="entry name" value="Tetracycline Repressor, domain 2"/>
    <property type="match status" value="1"/>
</dbReference>
<gene>
    <name evidence="7" type="primary">betI_13</name>
    <name evidence="7" type="ORF">DSM112329_05355</name>
</gene>
<feature type="region of interest" description="Disordered" evidence="5">
    <location>
        <begin position="1"/>
        <end position="32"/>
    </location>
</feature>
<dbReference type="AlphaFoldDB" id="A0AAU7B3B2"/>
<feature type="domain" description="HTH tetR-type" evidence="6">
    <location>
        <begin position="30"/>
        <end position="90"/>
    </location>
</feature>
<protein>
    <submittedName>
        <fullName evidence="7">HTH-type transcriptional regulator BetI</fullName>
    </submittedName>
</protein>
<name>A0AAU7B3B2_9ACTN</name>
<dbReference type="PROSITE" id="PS50977">
    <property type="entry name" value="HTH_TETR_2"/>
    <property type="match status" value="1"/>
</dbReference>
<dbReference type="InterPro" id="IPR050109">
    <property type="entry name" value="HTH-type_TetR-like_transc_reg"/>
</dbReference>
<keyword evidence="3" id="KW-0804">Transcription</keyword>
<accession>A0AAU7B3B2</accession>
<dbReference type="PANTHER" id="PTHR30055">
    <property type="entry name" value="HTH-TYPE TRANSCRIPTIONAL REGULATOR RUTR"/>
    <property type="match status" value="1"/>
</dbReference>
<dbReference type="KEGG" id="parq:DSM112329_05355"/>
<dbReference type="PRINTS" id="PR00455">
    <property type="entry name" value="HTHTETR"/>
</dbReference>
<keyword evidence="2 4" id="KW-0238">DNA-binding</keyword>
<evidence type="ECO:0000259" key="6">
    <source>
        <dbReference type="PROSITE" id="PS50977"/>
    </source>
</evidence>
<organism evidence="7">
    <name type="scientific">Paraconexibacter sp. AEG42_29</name>
    <dbReference type="NCBI Taxonomy" id="2997339"/>
    <lineage>
        <taxon>Bacteria</taxon>
        <taxon>Bacillati</taxon>
        <taxon>Actinomycetota</taxon>
        <taxon>Thermoleophilia</taxon>
        <taxon>Solirubrobacterales</taxon>
        <taxon>Paraconexibacteraceae</taxon>
        <taxon>Paraconexibacter</taxon>
    </lineage>
</organism>
<dbReference type="EMBL" id="CP114014">
    <property type="protein sequence ID" value="XAY08454.1"/>
    <property type="molecule type" value="Genomic_DNA"/>
</dbReference>
<dbReference type="GO" id="GO:0000976">
    <property type="term" value="F:transcription cis-regulatory region binding"/>
    <property type="evidence" value="ECO:0007669"/>
    <property type="project" value="TreeGrafter"/>
</dbReference>
<reference evidence="7" key="1">
    <citation type="submission" date="2022-12" db="EMBL/GenBank/DDBJ databases">
        <title>Paraconexibacter alkalitolerans sp. nov. and Baekduia alba sp. nov., isolated from soil and emended description of the genera Paraconexibacter (Chun et al., 2020) and Baekduia (An et al., 2020).</title>
        <authorList>
            <person name="Vieira S."/>
            <person name="Huber K.J."/>
            <person name="Geppert A."/>
            <person name="Wolf J."/>
            <person name="Neumann-Schaal M."/>
            <person name="Muesken M."/>
            <person name="Overmann J."/>
        </authorList>
    </citation>
    <scope>NUCLEOTIDE SEQUENCE</scope>
    <source>
        <strain evidence="7">AEG42_29</strain>
    </source>
</reference>
<dbReference type="GO" id="GO:0003700">
    <property type="term" value="F:DNA-binding transcription factor activity"/>
    <property type="evidence" value="ECO:0007669"/>
    <property type="project" value="TreeGrafter"/>
</dbReference>
<evidence type="ECO:0000256" key="3">
    <source>
        <dbReference type="ARBA" id="ARBA00023163"/>
    </source>
</evidence>
<feature type="compositionally biased region" description="Low complexity" evidence="5">
    <location>
        <begin position="9"/>
        <end position="23"/>
    </location>
</feature>
<evidence type="ECO:0000256" key="4">
    <source>
        <dbReference type="PROSITE-ProRule" id="PRU00335"/>
    </source>
</evidence>
<proteinExistence type="predicted"/>
<evidence type="ECO:0000313" key="7">
    <source>
        <dbReference type="EMBL" id="XAY08454.1"/>
    </source>
</evidence>
<evidence type="ECO:0000256" key="2">
    <source>
        <dbReference type="ARBA" id="ARBA00023125"/>
    </source>
</evidence>
<dbReference type="Pfam" id="PF00440">
    <property type="entry name" value="TetR_N"/>
    <property type="match status" value="1"/>
</dbReference>
<evidence type="ECO:0000256" key="1">
    <source>
        <dbReference type="ARBA" id="ARBA00023015"/>
    </source>
</evidence>
<dbReference type="InterPro" id="IPR001647">
    <property type="entry name" value="HTH_TetR"/>
</dbReference>
<dbReference type="SUPFAM" id="SSF46689">
    <property type="entry name" value="Homeodomain-like"/>
    <property type="match status" value="1"/>
</dbReference>
<dbReference type="InterPro" id="IPR009057">
    <property type="entry name" value="Homeodomain-like_sf"/>
</dbReference>
<evidence type="ECO:0000256" key="5">
    <source>
        <dbReference type="SAM" id="MobiDB-lite"/>
    </source>
</evidence>
<sequence length="216" mass="23800">MFGSVRNVAPSAPAPARAAAPRRSQQERSDTTRSALLDAALDVLATEGYARATTSRVCERAGLSRGAHLHHFGTRDGLLSAAVEQLAAQLIELHLGSFPDDEQPDPGRGLDTLWDLYTGRLFVTGMEVIMAARTDPDLLLRLKPLERQLNVQSARLCRRLFRAHGTQDEFDELMLFVLAAVRGVAMLDTTNPTTAARRARRWRIVREHLLAVLSPA</sequence>